<dbReference type="Proteomes" id="UP001392437">
    <property type="component" value="Unassembled WGS sequence"/>
</dbReference>
<evidence type="ECO:0008006" key="4">
    <source>
        <dbReference type="Google" id="ProtNLM"/>
    </source>
</evidence>
<reference evidence="2 3" key="1">
    <citation type="submission" date="2023-01" db="EMBL/GenBank/DDBJ databases">
        <title>Analysis of 21 Apiospora genomes using comparative genomics revels a genus with tremendous synthesis potential of carbohydrate active enzymes and secondary metabolites.</title>
        <authorList>
            <person name="Sorensen T."/>
        </authorList>
    </citation>
    <scope>NUCLEOTIDE SEQUENCE [LARGE SCALE GENOMIC DNA]</scope>
    <source>
        <strain evidence="2 3">CBS 117206</strain>
    </source>
</reference>
<feature type="signal peptide" evidence="1">
    <location>
        <begin position="1"/>
        <end position="19"/>
    </location>
</feature>
<proteinExistence type="predicted"/>
<organism evidence="2 3">
    <name type="scientific">Apiospora kogelbergensis</name>
    <dbReference type="NCBI Taxonomy" id="1337665"/>
    <lineage>
        <taxon>Eukaryota</taxon>
        <taxon>Fungi</taxon>
        <taxon>Dikarya</taxon>
        <taxon>Ascomycota</taxon>
        <taxon>Pezizomycotina</taxon>
        <taxon>Sordariomycetes</taxon>
        <taxon>Xylariomycetidae</taxon>
        <taxon>Amphisphaeriales</taxon>
        <taxon>Apiosporaceae</taxon>
        <taxon>Apiospora</taxon>
    </lineage>
</organism>
<keyword evidence="3" id="KW-1185">Reference proteome</keyword>
<evidence type="ECO:0000256" key="1">
    <source>
        <dbReference type="SAM" id="SignalP"/>
    </source>
</evidence>
<dbReference type="EMBL" id="JAQQWP010000004">
    <property type="protein sequence ID" value="KAK8121177.1"/>
    <property type="molecule type" value="Genomic_DNA"/>
</dbReference>
<protein>
    <recommendedName>
        <fullName evidence="4">Beta/Gamma crystallin</fullName>
    </recommendedName>
</protein>
<evidence type="ECO:0000313" key="2">
    <source>
        <dbReference type="EMBL" id="KAK8121177.1"/>
    </source>
</evidence>
<comment type="caution">
    <text evidence="2">The sequence shown here is derived from an EMBL/GenBank/DDBJ whole genome shotgun (WGS) entry which is preliminary data.</text>
</comment>
<sequence>MKWTNTLLSLAFTAKTILASPIVPNIMDRSRGIEVYKLTVSGLTTYNNSGNRELNGQVLRMKANKIGVYGGGDNYMTVQVYPASSQKSGCTTLHTYPIGIVDHAVAVSGQGPFRDFVDVTMPAGMSASNAATTDWNSFQMAEDHLKLDVGGQWVAFPDPDEGWNVKWFDGKSTVNQNFLPINIKYTKVNN</sequence>
<name>A0AAW0R1P9_9PEZI</name>
<keyword evidence="1" id="KW-0732">Signal</keyword>
<feature type="chain" id="PRO_5043384931" description="Beta/Gamma crystallin" evidence="1">
    <location>
        <begin position="20"/>
        <end position="190"/>
    </location>
</feature>
<gene>
    <name evidence="2" type="ORF">PG999_005297</name>
</gene>
<evidence type="ECO:0000313" key="3">
    <source>
        <dbReference type="Proteomes" id="UP001392437"/>
    </source>
</evidence>
<dbReference type="AlphaFoldDB" id="A0AAW0R1P9"/>
<accession>A0AAW0R1P9</accession>